<accession>A0ABR3QV29</accession>
<sequence>MVSFKFTSALVAASMMMMASAQDTSDAFWGTVTTPSAIASPTTTLPASAMSTIGCFETGTPLSNFGYYEFQSPGNCQLVCIENGKNVLALSNGVDCWCGDKIPAKDWQVDNSTCGTTCGGTDKELCGGANKLWVMLTGNTRNKVDYYEIPADSSSSAKKSSTTAAATSTAAASASASASPSQTASSKSDSKPNTAGIAAGVVVGVVGLAAIIGGVWFLLRRRRQRQAEEDYRRNAAGVSDFISGGKTTASSLNDSRIDPSFMDRRQSNGSIADNEDYSRRILKVCRDADEESKGPY</sequence>
<comment type="caution">
    <text evidence="9">The sequence shown here is derived from an EMBL/GenBank/DDBJ whole genome shotgun (WGS) entry which is preliminary data.</text>
</comment>
<dbReference type="EMBL" id="JAKIXB020000031">
    <property type="protein sequence ID" value="KAL1595617.1"/>
    <property type="molecule type" value="Genomic_DNA"/>
</dbReference>
<keyword evidence="7" id="KW-0732">Signal</keyword>
<dbReference type="Proteomes" id="UP001521222">
    <property type="component" value="Unassembled WGS sequence"/>
</dbReference>
<evidence type="ECO:0000313" key="9">
    <source>
        <dbReference type="EMBL" id="KAL1595617.1"/>
    </source>
</evidence>
<evidence type="ECO:0000256" key="2">
    <source>
        <dbReference type="ARBA" id="ARBA00022692"/>
    </source>
</evidence>
<evidence type="ECO:0000256" key="3">
    <source>
        <dbReference type="ARBA" id="ARBA00022989"/>
    </source>
</evidence>
<dbReference type="Pfam" id="PF01822">
    <property type="entry name" value="WSC"/>
    <property type="match status" value="1"/>
</dbReference>
<dbReference type="InterPro" id="IPR002889">
    <property type="entry name" value="WSC_carb-bd"/>
</dbReference>
<dbReference type="SMART" id="SM00321">
    <property type="entry name" value="WSC"/>
    <property type="match status" value="1"/>
</dbReference>
<keyword evidence="2 6" id="KW-0812">Transmembrane</keyword>
<name>A0ABR3QV29_9PLEO</name>
<reference evidence="9 10" key="1">
    <citation type="submission" date="2024-02" db="EMBL/GenBank/DDBJ databases">
        <title>De novo assembly and annotation of 12 fungi associated with fruit tree decline syndrome in Ontario, Canada.</title>
        <authorList>
            <person name="Sulman M."/>
            <person name="Ellouze W."/>
            <person name="Ilyukhin E."/>
        </authorList>
    </citation>
    <scope>NUCLEOTIDE SEQUENCE [LARGE SCALE GENOMIC DNA]</scope>
    <source>
        <strain evidence="9 10">M97-236</strain>
    </source>
</reference>
<evidence type="ECO:0000259" key="8">
    <source>
        <dbReference type="PROSITE" id="PS51212"/>
    </source>
</evidence>
<evidence type="ECO:0000256" key="4">
    <source>
        <dbReference type="ARBA" id="ARBA00023136"/>
    </source>
</evidence>
<keyword evidence="4 6" id="KW-0472">Membrane</keyword>
<protein>
    <submittedName>
        <fullName evidence="9">Protein SLG1</fullName>
    </submittedName>
</protein>
<feature type="region of interest" description="Disordered" evidence="5">
    <location>
        <begin position="171"/>
        <end position="193"/>
    </location>
</feature>
<evidence type="ECO:0000256" key="1">
    <source>
        <dbReference type="ARBA" id="ARBA00004167"/>
    </source>
</evidence>
<proteinExistence type="predicted"/>
<dbReference type="PANTHER" id="PTHR15549:SF26">
    <property type="entry name" value="AXIAL BUDDING PATTERN PROTEIN 2-RELATED"/>
    <property type="match status" value="1"/>
</dbReference>
<dbReference type="PANTHER" id="PTHR15549">
    <property type="entry name" value="PAIRED IMMUNOGLOBULIN-LIKE TYPE 2 RECEPTOR"/>
    <property type="match status" value="1"/>
</dbReference>
<evidence type="ECO:0000256" key="7">
    <source>
        <dbReference type="SAM" id="SignalP"/>
    </source>
</evidence>
<evidence type="ECO:0000313" key="10">
    <source>
        <dbReference type="Proteomes" id="UP001521222"/>
    </source>
</evidence>
<keyword evidence="10" id="KW-1185">Reference proteome</keyword>
<dbReference type="InterPro" id="IPR051694">
    <property type="entry name" value="Immunoregulatory_rcpt-like"/>
</dbReference>
<keyword evidence="3 6" id="KW-1133">Transmembrane helix</keyword>
<feature type="transmembrane region" description="Helical" evidence="6">
    <location>
        <begin position="195"/>
        <end position="219"/>
    </location>
</feature>
<gene>
    <name evidence="9" type="primary">wsc1</name>
    <name evidence="9" type="ORF">SLS59_008255</name>
</gene>
<feature type="signal peptide" evidence="7">
    <location>
        <begin position="1"/>
        <end position="21"/>
    </location>
</feature>
<feature type="chain" id="PRO_5046972279" evidence="7">
    <location>
        <begin position="22"/>
        <end position="296"/>
    </location>
</feature>
<dbReference type="PROSITE" id="PS51212">
    <property type="entry name" value="WSC"/>
    <property type="match status" value="1"/>
</dbReference>
<feature type="domain" description="WSC" evidence="8">
    <location>
        <begin position="49"/>
        <end position="138"/>
    </location>
</feature>
<organism evidence="9 10">
    <name type="scientific">Nothophoma quercina</name>
    <dbReference type="NCBI Taxonomy" id="749835"/>
    <lineage>
        <taxon>Eukaryota</taxon>
        <taxon>Fungi</taxon>
        <taxon>Dikarya</taxon>
        <taxon>Ascomycota</taxon>
        <taxon>Pezizomycotina</taxon>
        <taxon>Dothideomycetes</taxon>
        <taxon>Pleosporomycetidae</taxon>
        <taxon>Pleosporales</taxon>
        <taxon>Pleosporineae</taxon>
        <taxon>Didymellaceae</taxon>
        <taxon>Nothophoma</taxon>
    </lineage>
</organism>
<evidence type="ECO:0000256" key="6">
    <source>
        <dbReference type="SAM" id="Phobius"/>
    </source>
</evidence>
<feature type="compositionally biased region" description="Low complexity" evidence="5">
    <location>
        <begin position="171"/>
        <end position="187"/>
    </location>
</feature>
<comment type="subcellular location">
    <subcellularLocation>
        <location evidence="1">Membrane</location>
        <topology evidence="1">Single-pass membrane protein</topology>
    </subcellularLocation>
</comment>
<evidence type="ECO:0000256" key="5">
    <source>
        <dbReference type="SAM" id="MobiDB-lite"/>
    </source>
</evidence>